<evidence type="ECO:0000256" key="3">
    <source>
        <dbReference type="ARBA" id="ARBA00022722"/>
    </source>
</evidence>
<dbReference type="Pfam" id="PF17917">
    <property type="entry name" value="RT_RNaseH"/>
    <property type="match status" value="1"/>
</dbReference>
<dbReference type="EMBL" id="SMMG02000002">
    <property type="protein sequence ID" value="KAA3484664.1"/>
    <property type="molecule type" value="Genomic_DNA"/>
</dbReference>
<comment type="caution">
    <text evidence="8">The sequence shown here is derived from an EMBL/GenBank/DDBJ whole genome shotgun (WGS) entry which is preliminary data.</text>
</comment>
<evidence type="ECO:0000259" key="7">
    <source>
        <dbReference type="Pfam" id="PF17917"/>
    </source>
</evidence>
<protein>
    <submittedName>
        <fullName evidence="8">CCHC-type integrase</fullName>
    </submittedName>
</protein>
<evidence type="ECO:0000256" key="4">
    <source>
        <dbReference type="ARBA" id="ARBA00022759"/>
    </source>
</evidence>
<name>A0A5B6WUB1_9ROSI</name>
<gene>
    <name evidence="8" type="ORF">EPI10_006736</name>
</gene>
<proteinExistence type="predicted"/>
<keyword evidence="5" id="KW-0378">Hydrolase</keyword>
<evidence type="ECO:0000256" key="5">
    <source>
        <dbReference type="ARBA" id="ARBA00022801"/>
    </source>
</evidence>
<dbReference type="GO" id="GO:0003964">
    <property type="term" value="F:RNA-directed DNA polymerase activity"/>
    <property type="evidence" value="ECO:0007669"/>
    <property type="project" value="UniProtKB-KW"/>
</dbReference>
<dbReference type="AlphaFoldDB" id="A0A5B6WUB1"/>
<evidence type="ECO:0000313" key="8">
    <source>
        <dbReference type="EMBL" id="KAA3484664.1"/>
    </source>
</evidence>
<dbReference type="GO" id="GO:0004519">
    <property type="term" value="F:endonuclease activity"/>
    <property type="evidence" value="ECO:0007669"/>
    <property type="project" value="UniProtKB-KW"/>
</dbReference>
<keyword evidence="3" id="KW-0540">Nuclease</keyword>
<keyword evidence="6" id="KW-0695">RNA-directed DNA polymerase</keyword>
<evidence type="ECO:0000313" key="9">
    <source>
        <dbReference type="Proteomes" id="UP000325315"/>
    </source>
</evidence>
<keyword evidence="2" id="KW-0548">Nucleotidyltransferase</keyword>
<reference evidence="9" key="1">
    <citation type="journal article" date="2019" name="Plant Biotechnol. J.">
        <title>Genome sequencing of the Australian wild diploid species Gossypium australe highlights disease resistance and delayed gland morphogenesis.</title>
        <authorList>
            <person name="Cai Y."/>
            <person name="Cai X."/>
            <person name="Wang Q."/>
            <person name="Wang P."/>
            <person name="Zhang Y."/>
            <person name="Cai C."/>
            <person name="Xu Y."/>
            <person name="Wang K."/>
            <person name="Zhou Z."/>
            <person name="Wang C."/>
            <person name="Geng S."/>
            <person name="Li B."/>
            <person name="Dong Q."/>
            <person name="Hou Y."/>
            <person name="Wang H."/>
            <person name="Ai P."/>
            <person name="Liu Z."/>
            <person name="Yi F."/>
            <person name="Sun M."/>
            <person name="An G."/>
            <person name="Cheng J."/>
            <person name="Zhang Y."/>
            <person name="Shi Q."/>
            <person name="Xie Y."/>
            <person name="Shi X."/>
            <person name="Chang Y."/>
            <person name="Huang F."/>
            <person name="Chen Y."/>
            <person name="Hong S."/>
            <person name="Mi L."/>
            <person name="Sun Q."/>
            <person name="Zhang L."/>
            <person name="Zhou B."/>
            <person name="Peng R."/>
            <person name="Zhang X."/>
            <person name="Liu F."/>
        </authorList>
    </citation>
    <scope>NUCLEOTIDE SEQUENCE [LARGE SCALE GENOMIC DNA]</scope>
    <source>
        <strain evidence="9">cv. PA1801</strain>
    </source>
</reference>
<dbReference type="OrthoDB" id="10525258at2759"/>
<keyword evidence="4" id="KW-0255">Endonuclease</keyword>
<organism evidence="8 9">
    <name type="scientific">Gossypium australe</name>
    <dbReference type="NCBI Taxonomy" id="47621"/>
    <lineage>
        <taxon>Eukaryota</taxon>
        <taxon>Viridiplantae</taxon>
        <taxon>Streptophyta</taxon>
        <taxon>Embryophyta</taxon>
        <taxon>Tracheophyta</taxon>
        <taxon>Spermatophyta</taxon>
        <taxon>Magnoliopsida</taxon>
        <taxon>eudicotyledons</taxon>
        <taxon>Gunneridae</taxon>
        <taxon>Pentapetalae</taxon>
        <taxon>rosids</taxon>
        <taxon>malvids</taxon>
        <taxon>Malvales</taxon>
        <taxon>Malvaceae</taxon>
        <taxon>Malvoideae</taxon>
        <taxon>Gossypium</taxon>
    </lineage>
</organism>
<dbReference type="Proteomes" id="UP000325315">
    <property type="component" value="Unassembled WGS sequence"/>
</dbReference>
<evidence type="ECO:0000256" key="2">
    <source>
        <dbReference type="ARBA" id="ARBA00022695"/>
    </source>
</evidence>
<accession>A0A5B6WUB1</accession>
<dbReference type="InterPro" id="IPR041373">
    <property type="entry name" value="RT_RNaseH"/>
</dbReference>
<feature type="domain" description="Reverse transcriptase RNase H-like" evidence="7">
    <location>
        <begin position="14"/>
        <end position="61"/>
    </location>
</feature>
<keyword evidence="1" id="KW-0808">Transferase</keyword>
<evidence type="ECO:0000256" key="1">
    <source>
        <dbReference type="ARBA" id="ARBA00022679"/>
    </source>
</evidence>
<sequence>MMYPILALDHDCYYSTPNLKLGAVVFTLKIWRHYLYSEKCYIYTDHKSIKYLLTQKELNLRQ</sequence>
<dbReference type="SUPFAM" id="SSF56672">
    <property type="entry name" value="DNA/RNA polymerases"/>
    <property type="match status" value="1"/>
</dbReference>
<keyword evidence="9" id="KW-1185">Reference proteome</keyword>
<dbReference type="GO" id="GO:0016787">
    <property type="term" value="F:hydrolase activity"/>
    <property type="evidence" value="ECO:0007669"/>
    <property type="project" value="UniProtKB-KW"/>
</dbReference>
<evidence type="ECO:0000256" key="6">
    <source>
        <dbReference type="ARBA" id="ARBA00022918"/>
    </source>
</evidence>
<dbReference type="InterPro" id="IPR043502">
    <property type="entry name" value="DNA/RNA_pol_sf"/>
</dbReference>